<protein>
    <submittedName>
        <fullName evidence="2">Uncharacterized protein</fullName>
    </submittedName>
</protein>
<comment type="caution">
    <text evidence="2">The sequence shown here is derived from an EMBL/GenBank/DDBJ whole genome shotgun (WGS) entry which is preliminary data.</text>
</comment>
<dbReference type="AlphaFoldDB" id="A0A0R1W8J9"/>
<keyword evidence="1" id="KW-0175">Coiled coil</keyword>
<evidence type="ECO:0000256" key="1">
    <source>
        <dbReference type="SAM" id="Coils"/>
    </source>
</evidence>
<evidence type="ECO:0000313" key="2">
    <source>
        <dbReference type="EMBL" id="KRM14264.1"/>
    </source>
</evidence>
<reference evidence="2 3" key="1">
    <citation type="journal article" date="2015" name="Genome Announc.">
        <title>Expanding the biotechnology potential of lactobacilli through comparative genomics of 213 strains and associated genera.</title>
        <authorList>
            <person name="Sun Z."/>
            <person name="Harris H.M."/>
            <person name="McCann A."/>
            <person name="Guo C."/>
            <person name="Argimon S."/>
            <person name="Zhang W."/>
            <person name="Yang X."/>
            <person name="Jeffery I.B."/>
            <person name="Cooney J.C."/>
            <person name="Kagawa T.F."/>
            <person name="Liu W."/>
            <person name="Song Y."/>
            <person name="Salvetti E."/>
            <person name="Wrobel A."/>
            <person name="Rasinkangas P."/>
            <person name="Parkhill J."/>
            <person name="Rea M.C."/>
            <person name="O'Sullivan O."/>
            <person name="Ritari J."/>
            <person name="Douillard F.P."/>
            <person name="Paul Ross R."/>
            <person name="Yang R."/>
            <person name="Briner A.E."/>
            <person name="Felis G.E."/>
            <person name="de Vos W.M."/>
            <person name="Barrangou R."/>
            <person name="Klaenhammer T.R."/>
            <person name="Caufield P.W."/>
            <person name="Cui Y."/>
            <person name="Zhang H."/>
            <person name="O'Toole P.W."/>
        </authorList>
    </citation>
    <scope>NUCLEOTIDE SEQUENCE [LARGE SCALE GENOMIC DNA]</scope>
    <source>
        <strain evidence="2 3">DSM 4864</strain>
    </source>
</reference>
<evidence type="ECO:0000313" key="3">
    <source>
        <dbReference type="Proteomes" id="UP000050973"/>
    </source>
</evidence>
<feature type="coiled-coil region" evidence="1">
    <location>
        <begin position="16"/>
        <end position="43"/>
    </location>
</feature>
<dbReference type="EMBL" id="AZGE01000034">
    <property type="protein sequence ID" value="KRM14264.1"/>
    <property type="molecule type" value="Genomic_DNA"/>
</dbReference>
<gene>
    <name evidence="2" type="ORF">FC49_GL001303</name>
</gene>
<proteinExistence type="predicted"/>
<dbReference type="PATRIC" id="fig|1423779.3.peg.1342"/>
<dbReference type="Proteomes" id="UP000050973">
    <property type="component" value="Unassembled WGS sequence"/>
</dbReference>
<sequence>MRKKKIQEAMKHVYFQKMTKAGYQEIEDEIARLQAQRPAKIDQLKAAPLPQQAVAILRNHYTRGCQTGGPRHYRHTPFRRR</sequence>
<accession>A0A0R1W8J9</accession>
<name>A0A0R1W8J9_9LACO</name>
<organism evidence="2 3">
    <name type="scientific">Limosilactobacillus oris DSM 4864</name>
    <dbReference type="NCBI Taxonomy" id="1423779"/>
    <lineage>
        <taxon>Bacteria</taxon>
        <taxon>Bacillati</taxon>
        <taxon>Bacillota</taxon>
        <taxon>Bacilli</taxon>
        <taxon>Lactobacillales</taxon>
        <taxon>Lactobacillaceae</taxon>
        <taxon>Limosilactobacillus</taxon>
    </lineage>
</organism>